<dbReference type="InterPro" id="IPR000424">
    <property type="entry name" value="Primosome_PriB/ssb"/>
</dbReference>
<evidence type="ECO:0000313" key="5">
    <source>
        <dbReference type="Proteomes" id="UP000321034"/>
    </source>
</evidence>
<dbReference type="CDD" id="cd04496">
    <property type="entry name" value="SSB_OBF"/>
    <property type="match status" value="1"/>
</dbReference>
<proteinExistence type="predicted"/>
<gene>
    <name evidence="4" type="primary">ssb</name>
    <name evidence="4" type="ORF">FVP77_07445</name>
</gene>
<accession>A0A5C8I4N7</accession>
<dbReference type="Gene3D" id="2.40.50.140">
    <property type="entry name" value="Nucleic acid-binding proteins"/>
    <property type="match status" value="1"/>
</dbReference>
<evidence type="ECO:0000256" key="3">
    <source>
        <dbReference type="RuleBase" id="RU000524"/>
    </source>
</evidence>
<dbReference type="InterPro" id="IPR011344">
    <property type="entry name" value="ssDNA-bd"/>
</dbReference>
<evidence type="ECO:0000256" key="1">
    <source>
        <dbReference type="ARBA" id="ARBA00023125"/>
    </source>
</evidence>
<sequence>MTDTITFTGNLAAEPEHRILGGGASVTNFRVGSTHRRFDKSTERWVDVFTNWYQVSAYRALGENAFASLHKGDRVIVTGRLRLREWDNGTKRGLAVEVEADAVGHDLLRGRTTFHKNGGAVEPAAPAPVVAPDGESHQPEPVVAAAPVVAATDSDGWAIPAATAERAPATQLADTPF</sequence>
<dbReference type="Pfam" id="PF00436">
    <property type="entry name" value="SSB"/>
    <property type="match status" value="1"/>
</dbReference>
<dbReference type="AlphaFoldDB" id="A0A5C8I4N7"/>
<dbReference type="GO" id="GO:0009295">
    <property type="term" value="C:nucleoid"/>
    <property type="evidence" value="ECO:0007669"/>
    <property type="project" value="TreeGrafter"/>
</dbReference>
<dbReference type="GO" id="GO:0003697">
    <property type="term" value="F:single-stranded DNA binding"/>
    <property type="evidence" value="ECO:0007669"/>
    <property type="project" value="InterPro"/>
</dbReference>
<keyword evidence="5" id="KW-1185">Reference proteome</keyword>
<dbReference type="PROSITE" id="PS50935">
    <property type="entry name" value="SSB"/>
    <property type="match status" value="1"/>
</dbReference>
<dbReference type="InterPro" id="IPR012340">
    <property type="entry name" value="NA-bd_OB-fold"/>
</dbReference>
<dbReference type="PANTHER" id="PTHR10302:SF0">
    <property type="entry name" value="SINGLE-STRANDED DNA-BINDING PROTEIN, MITOCHONDRIAL"/>
    <property type="match status" value="1"/>
</dbReference>
<dbReference type="GO" id="GO:0006260">
    <property type="term" value="P:DNA replication"/>
    <property type="evidence" value="ECO:0007669"/>
    <property type="project" value="InterPro"/>
</dbReference>
<reference evidence="4 5" key="1">
    <citation type="submission" date="2019-08" db="EMBL/GenBank/DDBJ databases">
        <authorList>
            <person name="Dong K."/>
        </authorList>
    </citation>
    <scope>NUCLEOTIDE SEQUENCE [LARGE SCALE GENOMIC DNA]</scope>
    <source>
        <strain evidence="4 5">JCM14558</strain>
    </source>
</reference>
<dbReference type="NCBIfam" id="TIGR00621">
    <property type="entry name" value="ssb"/>
    <property type="match status" value="1"/>
</dbReference>
<name>A0A5C8I4N7_9MICO</name>
<dbReference type="Proteomes" id="UP000321034">
    <property type="component" value="Unassembled WGS sequence"/>
</dbReference>
<organism evidence="4 5">
    <name type="scientific">Microbacterium hatanonis</name>
    <dbReference type="NCBI Taxonomy" id="404366"/>
    <lineage>
        <taxon>Bacteria</taxon>
        <taxon>Bacillati</taxon>
        <taxon>Actinomycetota</taxon>
        <taxon>Actinomycetes</taxon>
        <taxon>Micrococcales</taxon>
        <taxon>Microbacteriaceae</taxon>
        <taxon>Microbacterium</taxon>
    </lineage>
</organism>
<dbReference type="SUPFAM" id="SSF50249">
    <property type="entry name" value="Nucleic acid-binding proteins"/>
    <property type="match status" value="1"/>
</dbReference>
<dbReference type="RefSeq" id="WP_147893907.1">
    <property type="nucleotide sequence ID" value="NZ_BAAANR010000001.1"/>
</dbReference>
<dbReference type="PANTHER" id="PTHR10302">
    <property type="entry name" value="SINGLE-STRANDED DNA-BINDING PROTEIN"/>
    <property type="match status" value="1"/>
</dbReference>
<protein>
    <recommendedName>
        <fullName evidence="3">Single-stranded DNA-binding protein</fullName>
    </recommendedName>
</protein>
<evidence type="ECO:0000256" key="2">
    <source>
        <dbReference type="PROSITE-ProRule" id="PRU00252"/>
    </source>
</evidence>
<comment type="caution">
    <text evidence="4">The sequence shown here is derived from an EMBL/GenBank/DDBJ whole genome shotgun (WGS) entry which is preliminary data.</text>
</comment>
<dbReference type="OrthoDB" id="4427276at2"/>
<evidence type="ECO:0000313" key="4">
    <source>
        <dbReference type="EMBL" id="TXK13239.1"/>
    </source>
</evidence>
<dbReference type="EMBL" id="VRSV01000001">
    <property type="protein sequence ID" value="TXK13239.1"/>
    <property type="molecule type" value="Genomic_DNA"/>
</dbReference>
<keyword evidence="1 2" id="KW-0238">DNA-binding</keyword>